<reference evidence="2 3" key="1">
    <citation type="submission" date="2016-08" db="EMBL/GenBank/DDBJ databases">
        <authorList>
            <person name="Seilhamer J.J."/>
        </authorList>
    </citation>
    <scope>NUCLEOTIDE SEQUENCE [LARGE SCALE GENOMIC DNA]</scope>
    <source>
        <strain evidence="2 3">HBR26</strain>
    </source>
</reference>
<name>A0A1C3Y0R9_9HYPH</name>
<protein>
    <submittedName>
        <fullName evidence="2">Uncharacterized protein</fullName>
    </submittedName>
</protein>
<evidence type="ECO:0000256" key="1">
    <source>
        <dbReference type="SAM" id="Phobius"/>
    </source>
</evidence>
<feature type="transmembrane region" description="Helical" evidence="1">
    <location>
        <begin position="77"/>
        <end position="102"/>
    </location>
</feature>
<keyword evidence="1" id="KW-1133">Transmembrane helix</keyword>
<organism evidence="2 3">
    <name type="scientific">Rhizobium aethiopicum</name>
    <dbReference type="NCBI Taxonomy" id="1138170"/>
    <lineage>
        <taxon>Bacteria</taxon>
        <taxon>Pseudomonadati</taxon>
        <taxon>Pseudomonadota</taxon>
        <taxon>Alphaproteobacteria</taxon>
        <taxon>Hyphomicrobiales</taxon>
        <taxon>Rhizobiaceae</taxon>
        <taxon>Rhizobium/Agrobacterium group</taxon>
        <taxon>Rhizobium</taxon>
    </lineage>
</organism>
<evidence type="ECO:0000313" key="2">
    <source>
        <dbReference type="EMBL" id="SCB58082.1"/>
    </source>
</evidence>
<dbReference type="Proteomes" id="UP000198723">
    <property type="component" value="Unassembled WGS sequence"/>
</dbReference>
<accession>A0A1C3Y0R9</accession>
<keyword evidence="1" id="KW-0472">Membrane</keyword>
<sequence>MMTACMTLASPAAASAQTSQETEFPVPVRIVPDKLSLQEDLRQRSAAERHDALDLEAQQRSAIATERSATASETQLWIGWLQLIVSVIGALGLVVTLLLTWASTKAAAAAAKAALNANQLARENFILDQRPWIRLERPVIQLAEHRGTFAIQFSVEAANLGKTPAKETELHLQISFGKIVTPSVEGVEVNAHSVANPGTWRNSHKIVFPIPSSVVFRFRTVPTTSGGSVSQTLSGFISRITTL</sequence>
<dbReference type="EMBL" id="FMAJ01000004">
    <property type="protein sequence ID" value="SCB58082.1"/>
    <property type="molecule type" value="Genomic_DNA"/>
</dbReference>
<proteinExistence type="predicted"/>
<evidence type="ECO:0000313" key="3">
    <source>
        <dbReference type="Proteomes" id="UP000198723"/>
    </source>
</evidence>
<gene>
    <name evidence="2" type="ORF">GA0061105_1046</name>
</gene>
<dbReference type="AlphaFoldDB" id="A0A1C3Y0R9"/>
<dbReference type="STRING" id="1138170.GA0061105_1046"/>
<keyword evidence="1" id="KW-0812">Transmembrane</keyword>